<accession>A0AAV4RY32</accession>
<dbReference type="Proteomes" id="UP001054945">
    <property type="component" value="Unassembled WGS sequence"/>
</dbReference>
<evidence type="ECO:0000313" key="2">
    <source>
        <dbReference type="Proteomes" id="UP001054945"/>
    </source>
</evidence>
<keyword evidence="2" id="KW-1185">Reference proteome</keyword>
<dbReference type="AlphaFoldDB" id="A0AAV4RY32"/>
<dbReference type="EMBL" id="BPLR01008615">
    <property type="protein sequence ID" value="GIY26009.1"/>
    <property type="molecule type" value="Genomic_DNA"/>
</dbReference>
<gene>
    <name evidence="1" type="ORF">CEXT_717771</name>
</gene>
<comment type="caution">
    <text evidence="1">The sequence shown here is derived from an EMBL/GenBank/DDBJ whole genome shotgun (WGS) entry which is preliminary data.</text>
</comment>
<reference evidence="1 2" key="1">
    <citation type="submission" date="2021-06" db="EMBL/GenBank/DDBJ databases">
        <title>Caerostris extrusa draft genome.</title>
        <authorList>
            <person name="Kono N."/>
            <person name="Arakawa K."/>
        </authorList>
    </citation>
    <scope>NUCLEOTIDE SEQUENCE [LARGE SCALE GENOMIC DNA]</scope>
</reference>
<proteinExistence type="predicted"/>
<organism evidence="1 2">
    <name type="scientific">Caerostris extrusa</name>
    <name type="common">Bark spider</name>
    <name type="synonym">Caerostris bankana</name>
    <dbReference type="NCBI Taxonomy" id="172846"/>
    <lineage>
        <taxon>Eukaryota</taxon>
        <taxon>Metazoa</taxon>
        <taxon>Ecdysozoa</taxon>
        <taxon>Arthropoda</taxon>
        <taxon>Chelicerata</taxon>
        <taxon>Arachnida</taxon>
        <taxon>Araneae</taxon>
        <taxon>Araneomorphae</taxon>
        <taxon>Entelegynae</taxon>
        <taxon>Araneoidea</taxon>
        <taxon>Araneidae</taxon>
        <taxon>Caerostris</taxon>
    </lineage>
</organism>
<name>A0AAV4RY32_CAEEX</name>
<sequence length="79" mass="9015">MYNGRNLGTLAPDVCAYVCHQKGRKSDEGLQTIIDALKGNWKSNTNPHSAIEFRAFPENRALWESGEMFVICENQHLYE</sequence>
<protein>
    <submittedName>
        <fullName evidence="1">Uncharacterized protein</fullName>
    </submittedName>
</protein>
<evidence type="ECO:0000313" key="1">
    <source>
        <dbReference type="EMBL" id="GIY26009.1"/>
    </source>
</evidence>